<gene>
    <name evidence="1" type="ORF">CERSUDRAFT_101117</name>
</gene>
<name>M2QF67_CERS8</name>
<dbReference type="HOGENOM" id="CLU_1825062_0_0_1"/>
<dbReference type="Proteomes" id="UP000016930">
    <property type="component" value="Unassembled WGS sequence"/>
</dbReference>
<dbReference type="AlphaFoldDB" id="M2QF67"/>
<evidence type="ECO:0000313" key="1">
    <source>
        <dbReference type="EMBL" id="EMD30665.1"/>
    </source>
</evidence>
<organism evidence="1 2">
    <name type="scientific">Ceriporiopsis subvermispora (strain B)</name>
    <name type="common">White-rot fungus</name>
    <name type="synonym">Gelatoporia subvermispora</name>
    <dbReference type="NCBI Taxonomy" id="914234"/>
    <lineage>
        <taxon>Eukaryota</taxon>
        <taxon>Fungi</taxon>
        <taxon>Dikarya</taxon>
        <taxon>Basidiomycota</taxon>
        <taxon>Agaricomycotina</taxon>
        <taxon>Agaricomycetes</taxon>
        <taxon>Polyporales</taxon>
        <taxon>Gelatoporiaceae</taxon>
        <taxon>Gelatoporia</taxon>
    </lineage>
</organism>
<sequence>MVVWQLPSGSYEIAEIDGTHIRNHVAASQLKLFYFREDHQEMKTPGLVADANMQMVRSSGCPLEPVFAAPVVPQYSTLGQMADAQLPHRYIDYMQGSIIEAPDATYVGAGQPLQFDGPRVLLCTDIKDALKRQTESGRPWW</sequence>
<dbReference type="EMBL" id="KB445906">
    <property type="protein sequence ID" value="EMD30665.1"/>
    <property type="molecule type" value="Genomic_DNA"/>
</dbReference>
<reference evidence="1 2" key="1">
    <citation type="journal article" date="2012" name="Proc. Natl. Acad. Sci. U.S.A.">
        <title>Comparative genomics of Ceriporiopsis subvermispora and Phanerochaete chrysosporium provide insight into selective ligninolysis.</title>
        <authorList>
            <person name="Fernandez-Fueyo E."/>
            <person name="Ruiz-Duenas F.J."/>
            <person name="Ferreira P."/>
            <person name="Floudas D."/>
            <person name="Hibbett D.S."/>
            <person name="Canessa P."/>
            <person name="Larrondo L.F."/>
            <person name="James T.Y."/>
            <person name="Seelenfreund D."/>
            <person name="Lobos S."/>
            <person name="Polanco R."/>
            <person name="Tello M."/>
            <person name="Honda Y."/>
            <person name="Watanabe T."/>
            <person name="Watanabe T."/>
            <person name="Ryu J.S."/>
            <person name="Kubicek C.P."/>
            <person name="Schmoll M."/>
            <person name="Gaskell J."/>
            <person name="Hammel K.E."/>
            <person name="St John F.J."/>
            <person name="Vanden Wymelenberg A."/>
            <person name="Sabat G."/>
            <person name="Splinter BonDurant S."/>
            <person name="Syed K."/>
            <person name="Yadav J.S."/>
            <person name="Doddapaneni H."/>
            <person name="Subramanian V."/>
            <person name="Lavin J.L."/>
            <person name="Oguiza J.A."/>
            <person name="Perez G."/>
            <person name="Pisabarro A.G."/>
            <person name="Ramirez L."/>
            <person name="Santoyo F."/>
            <person name="Master E."/>
            <person name="Coutinho P.M."/>
            <person name="Henrissat B."/>
            <person name="Lombard V."/>
            <person name="Magnuson J.K."/>
            <person name="Kuees U."/>
            <person name="Hori C."/>
            <person name="Igarashi K."/>
            <person name="Samejima M."/>
            <person name="Held B.W."/>
            <person name="Barry K.W."/>
            <person name="LaButti K.M."/>
            <person name="Lapidus A."/>
            <person name="Lindquist E.A."/>
            <person name="Lucas S.M."/>
            <person name="Riley R."/>
            <person name="Salamov A.A."/>
            <person name="Hoffmeister D."/>
            <person name="Schwenk D."/>
            <person name="Hadar Y."/>
            <person name="Yarden O."/>
            <person name="de Vries R.P."/>
            <person name="Wiebenga A."/>
            <person name="Stenlid J."/>
            <person name="Eastwood D."/>
            <person name="Grigoriev I.V."/>
            <person name="Berka R.M."/>
            <person name="Blanchette R.A."/>
            <person name="Kersten P."/>
            <person name="Martinez A.T."/>
            <person name="Vicuna R."/>
            <person name="Cullen D."/>
        </authorList>
    </citation>
    <scope>NUCLEOTIDE SEQUENCE [LARGE SCALE GENOMIC DNA]</scope>
    <source>
        <strain evidence="1 2">B</strain>
    </source>
</reference>
<keyword evidence="2" id="KW-1185">Reference proteome</keyword>
<protein>
    <submittedName>
        <fullName evidence="1">Uncharacterized protein</fullName>
    </submittedName>
</protein>
<evidence type="ECO:0000313" key="2">
    <source>
        <dbReference type="Proteomes" id="UP000016930"/>
    </source>
</evidence>
<accession>M2QF67</accession>
<proteinExistence type="predicted"/>